<organism evidence="3 4">
    <name type="scientific">Rhizobium rosettiformans W3</name>
    <dbReference type="NCBI Taxonomy" id="538378"/>
    <lineage>
        <taxon>Bacteria</taxon>
        <taxon>Pseudomonadati</taxon>
        <taxon>Pseudomonadota</taxon>
        <taxon>Alphaproteobacteria</taxon>
        <taxon>Hyphomicrobiales</taxon>
        <taxon>Rhizobiaceae</taxon>
        <taxon>Rhizobium/Agrobacterium group</taxon>
        <taxon>Rhizobium</taxon>
    </lineage>
</organism>
<accession>A0A4S8Q8N6</accession>
<dbReference type="EMBL" id="STGU01000001">
    <property type="protein sequence ID" value="THV39122.1"/>
    <property type="molecule type" value="Genomic_DNA"/>
</dbReference>
<dbReference type="SUPFAM" id="SSF56925">
    <property type="entry name" value="OMPA-like"/>
    <property type="match status" value="1"/>
</dbReference>
<dbReference type="PANTHER" id="PTHR36920:SF1">
    <property type="entry name" value="OUTER MEMBRANE PROTEIN W"/>
    <property type="match status" value="1"/>
</dbReference>
<comment type="similarity">
    <text evidence="1">Belongs to the OmpW/AlkL family.</text>
</comment>
<dbReference type="GO" id="GO:0055085">
    <property type="term" value="P:transmembrane transport"/>
    <property type="evidence" value="ECO:0007669"/>
    <property type="project" value="TreeGrafter"/>
</dbReference>
<dbReference type="InterPro" id="IPR011250">
    <property type="entry name" value="OMP/PagP_B-barrel"/>
</dbReference>
<feature type="signal peptide" evidence="2">
    <location>
        <begin position="1"/>
        <end position="28"/>
    </location>
</feature>
<evidence type="ECO:0000313" key="3">
    <source>
        <dbReference type="EMBL" id="THV39122.1"/>
    </source>
</evidence>
<evidence type="ECO:0000313" key="4">
    <source>
        <dbReference type="Proteomes" id="UP000307378"/>
    </source>
</evidence>
<name>A0A4S8Q8N6_9HYPH</name>
<dbReference type="PANTHER" id="PTHR36920">
    <property type="match status" value="1"/>
</dbReference>
<gene>
    <name evidence="3" type="ORF">FAA86_01800</name>
</gene>
<protein>
    <submittedName>
        <fullName evidence="3">OmpW family protein</fullName>
    </submittedName>
</protein>
<dbReference type="Gene3D" id="2.40.160.20">
    <property type="match status" value="1"/>
</dbReference>
<keyword evidence="2" id="KW-0732">Signal</keyword>
<evidence type="ECO:0000256" key="1">
    <source>
        <dbReference type="ARBA" id="ARBA00009330"/>
    </source>
</evidence>
<dbReference type="InterPro" id="IPR005618">
    <property type="entry name" value="OMPW"/>
</dbReference>
<proteinExistence type="inferred from homology"/>
<dbReference type="Proteomes" id="UP000307378">
    <property type="component" value="Unassembled WGS sequence"/>
</dbReference>
<evidence type="ECO:0000256" key="2">
    <source>
        <dbReference type="SAM" id="SignalP"/>
    </source>
</evidence>
<comment type="caution">
    <text evidence="3">The sequence shown here is derived from an EMBL/GenBank/DDBJ whole genome shotgun (WGS) entry which is preliminary data.</text>
</comment>
<dbReference type="GO" id="GO:0019867">
    <property type="term" value="C:outer membrane"/>
    <property type="evidence" value="ECO:0007669"/>
    <property type="project" value="InterPro"/>
</dbReference>
<feature type="chain" id="PRO_5020742691" evidence="2">
    <location>
        <begin position="29"/>
        <end position="233"/>
    </location>
</feature>
<reference evidence="3 4" key="1">
    <citation type="submission" date="2019-04" db="EMBL/GenBank/DDBJ databases">
        <title>genome sequence of strain W3.</title>
        <authorList>
            <person name="Gao J."/>
            <person name="Sun J."/>
        </authorList>
    </citation>
    <scope>NUCLEOTIDE SEQUENCE [LARGE SCALE GENOMIC DNA]</scope>
    <source>
        <strain evidence="3 4">W3</strain>
    </source>
</reference>
<dbReference type="AlphaFoldDB" id="A0A4S8Q8N6"/>
<dbReference type="Pfam" id="PF03922">
    <property type="entry name" value="OmpW"/>
    <property type="match status" value="1"/>
</dbReference>
<sequence length="233" mass="24718">MMTTVRTASTRALVATATLMLLAPAVSAADLAPLMEPAPEAATEAVAAASPWQIRVRGLGVITNDSGSVNGVAGSDLSYSDSVIPELDITYYLTDNIAAELILGTTYANIYGEGALASVGKVGKTWVLPPTLTLQYHFTDFGAFKPYVGAGVNYTMFYSQDGDAATSLDVKNSFGTALQIGADYMVNEHWGVNFDVKKLFLKADFDATINGTDYSGKAKLDPWLIGAGVTYRF</sequence>